<accession>A0ACB0FJH6</accession>
<evidence type="ECO:0000313" key="2">
    <source>
        <dbReference type="Proteomes" id="UP001162501"/>
    </source>
</evidence>
<name>A0ACB0FJH6_RANTA</name>
<dbReference type="Proteomes" id="UP001162501">
    <property type="component" value="Chromosome 8"/>
</dbReference>
<protein>
    <submittedName>
        <fullName evidence="1">Uncharacterized protein</fullName>
    </submittedName>
</protein>
<proteinExistence type="predicted"/>
<evidence type="ECO:0000313" key="1">
    <source>
        <dbReference type="EMBL" id="CAI9713066.1"/>
    </source>
</evidence>
<gene>
    <name evidence="1" type="ORF">MRATA1EN3_LOCUS24279</name>
</gene>
<sequence>MGCSGALQTQGGSQGIPGATDDVRGKQDPVRGSTSLMLLDFGPLELTPGSLRGAGLPRGRLPELPSGGMRGRGGGRAPWPAPVRSLLRAFRARDAAATARGPAQDIRCAPSTEVAPPGSGCPRSQGGRLRSQTTRAGSGLSGPECCWGRPSRDENASMLAA</sequence>
<organism evidence="1 2">
    <name type="scientific">Rangifer tarandus platyrhynchus</name>
    <name type="common">Svalbard reindeer</name>
    <dbReference type="NCBI Taxonomy" id="3082113"/>
    <lineage>
        <taxon>Eukaryota</taxon>
        <taxon>Metazoa</taxon>
        <taxon>Chordata</taxon>
        <taxon>Craniata</taxon>
        <taxon>Vertebrata</taxon>
        <taxon>Euteleostomi</taxon>
        <taxon>Mammalia</taxon>
        <taxon>Eutheria</taxon>
        <taxon>Laurasiatheria</taxon>
        <taxon>Artiodactyla</taxon>
        <taxon>Ruminantia</taxon>
        <taxon>Pecora</taxon>
        <taxon>Cervidae</taxon>
        <taxon>Odocoileinae</taxon>
        <taxon>Rangifer</taxon>
    </lineage>
</organism>
<reference evidence="1" key="1">
    <citation type="submission" date="2023-05" db="EMBL/GenBank/DDBJ databases">
        <authorList>
            <consortium name="ELIXIR-Norway"/>
        </authorList>
    </citation>
    <scope>NUCLEOTIDE SEQUENCE</scope>
</reference>
<dbReference type="EMBL" id="OX596092">
    <property type="protein sequence ID" value="CAI9713066.1"/>
    <property type="molecule type" value="Genomic_DNA"/>
</dbReference>